<dbReference type="EMBL" id="JAVDQK010000005">
    <property type="protein sequence ID" value="MDR6218822.1"/>
    <property type="molecule type" value="Genomic_DNA"/>
</dbReference>
<dbReference type="AlphaFoldDB" id="A0AAE3XE45"/>
<reference evidence="1" key="1">
    <citation type="submission" date="2023-07" db="EMBL/GenBank/DDBJ databases">
        <title>Sorghum-associated microbial communities from plants grown in Nebraska, USA.</title>
        <authorList>
            <person name="Schachtman D."/>
        </authorList>
    </citation>
    <scope>NUCLEOTIDE SEQUENCE</scope>
    <source>
        <strain evidence="1">BE330</strain>
    </source>
</reference>
<evidence type="ECO:0000313" key="1">
    <source>
        <dbReference type="EMBL" id="MDR6218822.1"/>
    </source>
</evidence>
<protein>
    <submittedName>
        <fullName evidence="1">Uncharacterized protein</fullName>
    </submittedName>
</protein>
<accession>A0AAE3XE45</accession>
<sequence length="263" mass="27800">MTPPSPFILTSVDGTRHMEVESDWTFVSVAEALSVFTFADVQSVREEVGDDVLVHTGNGAAPERVDLAAFSAELLAQHEREVAGRRGVQSISDSHGQVQDAFYDAAMSLTPVLSAPLLEALRGAGLDPDVPVVLADVTFDLRGAHLALRPVLAFGELGAPYHVPVDHVALGAFDVTANQSRIRVRSWLSEMALGKPNILAAGASANGGPGELAVLPDGMLRYLGPDPLGFKNTAQRFLAFSPEQLALLTSFARGFDVTPGFAG</sequence>
<dbReference type="RefSeq" id="WP_309853467.1">
    <property type="nucleotide sequence ID" value="NZ_JAVDQJ010000004.1"/>
</dbReference>
<proteinExistence type="predicted"/>
<evidence type="ECO:0000313" key="2">
    <source>
        <dbReference type="Proteomes" id="UP001185331"/>
    </source>
</evidence>
<organism evidence="1 2">
    <name type="scientific">Deinococcus soli</name>
    <name type="common">ex Cha et al. 2016</name>
    <dbReference type="NCBI Taxonomy" id="1309411"/>
    <lineage>
        <taxon>Bacteria</taxon>
        <taxon>Thermotogati</taxon>
        <taxon>Deinococcota</taxon>
        <taxon>Deinococci</taxon>
        <taxon>Deinococcales</taxon>
        <taxon>Deinococcaceae</taxon>
        <taxon>Deinococcus</taxon>
    </lineage>
</organism>
<comment type="caution">
    <text evidence="1">The sequence shown here is derived from an EMBL/GenBank/DDBJ whole genome shotgun (WGS) entry which is preliminary data.</text>
</comment>
<dbReference type="Proteomes" id="UP001185331">
    <property type="component" value="Unassembled WGS sequence"/>
</dbReference>
<name>A0AAE3XE45_9DEIO</name>
<gene>
    <name evidence="1" type="ORF">J2Y00_002419</name>
</gene>